<name>A0A699SLR5_TANCI</name>
<proteinExistence type="predicted"/>
<gene>
    <name evidence="2" type="ORF">Tci_870686</name>
</gene>
<feature type="region of interest" description="Disordered" evidence="1">
    <location>
        <begin position="45"/>
        <end position="87"/>
    </location>
</feature>
<dbReference type="EMBL" id="BKCJ011173742">
    <property type="protein sequence ID" value="GFC98716.1"/>
    <property type="molecule type" value="Genomic_DNA"/>
</dbReference>
<reference evidence="2" key="1">
    <citation type="journal article" date="2019" name="Sci. Rep.">
        <title>Draft genome of Tanacetum cinerariifolium, the natural source of mosquito coil.</title>
        <authorList>
            <person name="Yamashiro T."/>
            <person name="Shiraishi A."/>
            <person name="Satake H."/>
            <person name="Nakayama K."/>
        </authorList>
    </citation>
    <scope>NUCLEOTIDE SEQUENCE</scope>
</reference>
<dbReference type="AlphaFoldDB" id="A0A699SLR5"/>
<comment type="caution">
    <text evidence="2">The sequence shown here is derived from an EMBL/GenBank/DDBJ whole genome shotgun (WGS) entry which is preliminary data.</text>
</comment>
<accession>A0A699SLR5</accession>
<feature type="compositionally biased region" description="Basic residues" evidence="1">
    <location>
        <begin position="64"/>
        <end position="73"/>
    </location>
</feature>
<protein>
    <submittedName>
        <fullName evidence="2">Uncharacterized protein</fullName>
    </submittedName>
</protein>
<sequence>MADGAQWVTDLVGDAGCQPAQCGKLELLGLLGDLRKVIEKHQGVPVAATGQSNETRAQHGADRRRGHAARRHGRVDQPLAQTLDQLG</sequence>
<organism evidence="2">
    <name type="scientific">Tanacetum cinerariifolium</name>
    <name type="common">Dalmatian daisy</name>
    <name type="synonym">Chrysanthemum cinerariifolium</name>
    <dbReference type="NCBI Taxonomy" id="118510"/>
    <lineage>
        <taxon>Eukaryota</taxon>
        <taxon>Viridiplantae</taxon>
        <taxon>Streptophyta</taxon>
        <taxon>Embryophyta</taxon>
        <taxon>Tracheophyta</taxon>
        <taxon>Spermatophyta</taxon>
        <taxon>Magnoliopsida</taxon>
        <taxon>eudicotyledons</taxon>
        <taxon>Gunneridae</taxon>
        <taxon>Pentapetalae</taxon>
        <taxon>asterids</taxon>
        <taxon>campanulids</taxon>
        <taxon>Asterales</taxon>
        <taxon>Asteraceae</taxon>
        <taxon>Asteroideae</taxon>
        <taxon>Anthemideae</taxon>
        <taxon>Anthemidinae</taxon>
        <taxon>Tanacetum</taxon>
    </lineage>
</organism>
<evidence type="ECO:0000313" key="2">
    <source>
        <dbReference type="EMBL" id="GFC98716.1"/>
    </source>
</evidence>
<evidence type="ECO:0000256" key="1">
    <source>
        <dbReference type="SAM" id="MobiDB-lite"/>
    </source>
</evidence>